<name>A0A7J3X9I9_THEPE</name>
<dbReference type="AlphaFoldDB" id="A0A7J3X9I9"/>
<keyword evidence="3 6" id="KW-0812">Transmembrane</keyword>
<evidence type="ECO:0000256" key="2">
    <source>
        <dbReference type="ARBA" id="ARBA00022475"/>
    </source>
</evidence>
<evidence type="ECO:0008006" key="8">
    <source>
        <dbReference type="Google" id="ProtNLM"/>
    </source>
</evidence>
<feature type="transmembrane region" description="Helical" evidence="6">
    <location>
        <begin position="443"/>
        <end position="465"/>
    </location>
</feature>
<feature type="transmembrane region" description="Helical" evidence="6">
    <location>
        <begin position="310"/>
        <end position="331"/>
    </location>
</feature>
<gene>
    <name evidence="7" type="ORF">ENM88_08675</name>
</gene>
<feature type="transmembrane region" description="Helical" evidence="6">
    <location>
        <begin position="15"/>
        <end position="32"/>
    </location>
</feature>
<feature type="transmembrane region" description="Helical" evidence="6">
    <location>
        <begin position="352"/>
        <end position="377"/>
    </location>
</feature>
<evidence type="ECO:0000256" key="1">
    <source>
        <dbReference type="ARBA" id="ARBA00004651"/>
    </source>
</evidence>
<feature type="transmembrane region" description="Helical" evidence="6">
    <location>
        <begin position="418"/>
        <end position="437"/>
    </location>
</feature>
<dbReference type="PANTHER" id="PTHR30250">
    <property type="entry name" value="PST FAMILY PREDICTED COLANIC ACID TRANSPORTER"/>
    <property type="match status" value="1"/>
</dbReference>
<accession>A0A7J3X9I9</accession>
<evidence type="ECO:0000313" key="7">
    <source>
        <dbReference type="EMBL" id="HHP05797.1"/>
    </source>
</evidence>
<feature type="transmembrane region" description="Helical" evidence="6">
    <location>
        <begin position="233"/>
        <end position="253"/>
    </location>
</feature>
<evidence type="ECO:0000256" key="5">
    <source>
        <dbReference type="ARBA" id="ARBA00023136"/>
    </source>
</evidence>
<keyword evidence="4 6" id="KW-1133">Transmembrane helix</keyword>
<sequence>MGLRLVGALYYAQRLYNVLVGVVFILVVTRNLPPSDFGAWSVISSLLSYATIATLVNYWVTRLRAYGDASATLAGLALAAVFSAASSAALLLLAPGIASAFSIPPSVIPLVLAYIPVLYANSALYSSLYATNPVRAALSEFAFETAKLAAAALLVLLGAISLQGVLLAVLASHLAQALVLLMCTRGDFARAPVLPTARKIISYSWVNAVASLSALIASADVLLISHYASNDAVAYYTVVLAFANVVGYSYSLGRGLYQRLLTAQAGSAAYVEEALRLVLLIGVPTALGALTLAPNLLYILNPVYTPAANVLRAATLAALVAAVNGVLSDAVQGLERIDRYDVKPGELASSKIFGIVLLGYLRSLLGILGVALALHAARDPLGVALGARLSWLAAEVLVLVILARWVGATGVRAPSASIARFVAAGLLMGAAVAPLNPLRIREALLAVLLGSALYFSALYLIDAWFRSLARQAVSRVALALGRRAPRP</sequence>
<organism evidence="7">
    <name type="scientific">Thermofilum pendens</name>
    <dbReference type="NCBI Taxonomy" id="2269"/>
    <lineage>
        <taxon>Archaea</taxon>
        <taxon>Thermoproteota</taxon>
        <taxon>Thermoprotei</taxon>
        <taxon>Thermofilales</taxon>
        <taxon>Thermofilaceae</taxon>
        <taxon>Thermofilum</taxon>
    </lineage>
</organism>
<feature type="transmembrane region" description="Helical" evidence="6">
    <location>
        <begin position="141"/>
        <end position="160"/>
    </location>
</feature>
<keyword evidence="2" id="KW-1003">Cell membrane</keyword>
<proteinExistence type="predicted"/>
<feature type="transmembrane region" description="Helical" evidence="6">
    <location>
        <begin position="38"/>
        <end position="60"/>
    </location>
</feature>
<dbReference type="EMBL" id="DRZM01000235">
    <property type="protein sequence ID" value="HHP05797.1"/>
    <property type="molecule type" value="Genomic_DNA"/>
</dbReference>
<keyword evidence="5 6" id="KW-0472">Membrane</keyword>
<feature type="transmembrane region" description="Helical" evidence="6">
    <location>
        <begin position="106"/>
        <end position="129"/>
    </location>
</feature>
<feature type="transmembrane region" description="Helical" evidence="6">
    <location>
        <begin position="72"/>
        <end position="94"/>
    </location>
</feature>
<dbReference type="PANTHER" id="PTHR30250:SF11">
    <property type="entry name" value="O-ANTIGEN TRANSPORTER-RELATED"/>
    <property type="match status" value="1"/>
</dbReference>
<evidence type="ECO:0000256" key="4">
    <source>
        <dbReference type="ARBA" id="ARBA00022989"/>
    </source>
</evidence>
<comment type="caution">
    <text evidence="7">The sequence shown here is derived from an EMBL/GenBank/DDBJ whole genome shotgun (WGS) entry which is preliminary data.</text>
</comment>
<feature type="transmembrane region" description="Helical" evidence="6">
    <location>
        <begin position="166"/>
        <end position="184"/>
    </location>
</feature>
<reference evidence="7" key="1">
    <citation type="journal article" date="2020" name="mSystems">
        <title>Genome- and Community-Level Interaction Insights into Carbon Utilization and Element Cycling Functions of Hydrothermarchaeota in Hydrothermal Sediment.</title>
        <authorList>
            <person name="Zhou Z."/>
            <person name="Liu Y."/>
            <person name="Xu W."/>
            <person name="Pan J."/>
            <person name="Luo Z.H."/>
            <person name="Li M."/>
        </authorList>
    </citation>
    <scope>NUCLEOTIDE SEQUENCE [LARGE SCALE GENOMIC DNA]</scope>
    <source>
        <strain evidence="7">SpSt-1125</strain>
    </source>
</reference>
<protein>
    <recommendedName>
        <fullName evidence="8">Polysaccharide biosynthesis protein</fullName>
    </recommendedName>
</protein>
<feature type="transmembrane region" description="Helical" evidence="6">
    <location>
        <begin position="205"/>
        <end position="227"/>
    </location>
</feature>
<feature type="transmembrane region" description="Helical" evidence="6">
    <location>
        <begin position="389"/>
        <end position="406"/>
    </location>
</feature>
<comment type="subcellular location">
    <subcellularLocation>
        <location evidence="1">Cell membrane</location>
        <topology evidence="1">Multi-pass membrane protein</topology>
    </subcellularLocation>
</comment>
<evidence type="ECO:0000256" key="6">
    <source>
        <dbReference type="SAM" id="Phobius"/>
    </source>
</evidence>
<dbReference type="InterPro" id="IPR050833">
    <property type="entry name" value="Poly_Biosynth_Transport"/>
</dbReference>
<feature type="transmembrane region" description="Helical" evidence="6">
    <location>
        <begin position="274"/>
        <end position="298"/>
    </location>
</feature>
<evidence type="ECO:0000256" key="3">
    <source>
        <dbReference type="ARBA" id="ARBA00022692"/>
    </source>
</evidence>
<dbReference type="GO" id="GO:0005886">
    <property type="term" value="C:plasma membrane"/>
    <property type="evidence" value="ECO:0007669"/>
    <property type="project" value="UniProtKB-SubCell"/>
</dbReference>